<evidence type="ECO:0000256" key="2">
    <source>
        <dbReference type="SAM" id="SignalP"/>
    </source>
</evidence>
<dbReference type="PANTHER" id="PTHR11802">
    <property type="entry name" value="SERINE PROTEASE FAMILY S10 SERINE CARBOXYPEPTIDASE"/>
    <property type="match status" value="1"/>
</dbReference>
<feature type="signal peptide" evidence="2">
    <location>
        <begin position="1"/>
        <end position="31"/>
    </location>
</feature>
<dbReference type="PRINTS" id="PR00724">
    <property type="entry name" value="CRBOXYPTASEC"/>
</dbReference>
<comment type="caution">
    <text evidence="3">The sequence shown here is derived from an EMBL/GenBank/DDBJ whole genome shotgun (WGS) entry which is preliminary data.</text>
</comment>
<organism evidence="3 4">
    <name type="scientific">Stylosanthes scabra</name>
    <dbReference type="NCBI Taxonomy" id="79078"/>
    <lineage>
        <taxon>Eukaryota</taxon>
        <taxon>Viridiplantae</taxon>
        <taxon>Streptophyta</taxon>
        <taxon>Embryophyta</taxon>
        <taxon>Tracheophyta</taxon>
        <taxon>Spermatophyta</taxon>
        <taxon>Magnoliopsida</taxon>
        <taxon>eudicotyledons</taxon>
        <taxon>Gunneridae</taxon>
        <taxon>Pentapetalae</taxon>
        <taxon>rosids</taxon>
        <taxon>fabids</taxon>
        <taxon>Fabales</taxon>
        <taxon>Fabaceae</taxon>
        <taxon>Papilionoideae</taxon>
        <taxon>50 kb inversion clade</taxon>
        <taxon>dalbergioids sensu lato</taxon>
        <taxon>Dalbergieae</taxon>
        <taxon>Pterocarpus clade</taxon>
        <taxon>Stylosanthes</taxon>
    </lineage>
</organism>
<proteinExistence type="inferred from homology"/>
<dbReference type="Gene3D" id="3.40.50.1820">
    <property type="entry name" value="alpha/beta hydrolase"/>
    <property type="match status" value="1"/>
</dbReference>
<dbReference type="EMBL" id="JASCZI010241681">
    <property type="protein sequence ID" value="MED6204634.1"/>
    <property type="molecule type" value="Genomic_DNA"/>
</dbReference>
<dbReference type="SUPFAM" id="SSF53474">
    <property type="entry name" value="alpha/beta-Hydrolases"/>
    <property type="match status" value="1"/>
</dbReference>
<gene>
    <name evidence="3" type="ORF">PIB30_010754</name>
</gene>
<evidence type="ECO:0008006" key="5">
    <source>
        <dbReference type="Google" id="ProtNLM"/>
    </source>
</evidence>
<dbReference type="Proteomes" id="UP001341840">
    <property type="component" value="Unassembled WGS sequence"/>
</dbReference>
<accession>A0ABU6Y3P5</accession>
<protein>
    <recommendedName>
        <fullName evidence="5">Serine carboxypeptidase-like 18</fullName>
    </recommendedName>
</protein>
<feature type="chain" id="PRO_5046394400" description="Serine carboxypeptidase-like 18" evidence="2">
    <location>
        <begin position="32"/>
        <end position="481"/>
    </location>
</feature>
<reference evidence="3 4" key="1">
    <citation type="journal article" date="2023" name="Plants (Basel)">
        <title>Bridging the Gap: Combining Genomics and Transcriptomics Approaches to Understand Stylosanthes scabra, an Orphan Legume from the Brazilian Caatinga.</title>
        <authorList>
            <person name="Ferreira-Neto J.R.C."/>
            <person name="da Silva M.D."/>
            <person name="Binneck E."/>
            <person name="de Melo N.F."/>
            <person name="da Silva R.H."/>
            <person name="de Melo A.L.T.M."/>
            <person name="Pandolfi V."/>
            <person name="Bustamante F.O."/>
            <person name="Brasileiro-Vidal A.C."/>
            <person name="Benko-Iseppon A.M."/>
        </authorList>
    </citation>
    <scope>NUCLEOTIDE SEQUENCE [LARGE SCALE GENOMIC DNA]</scope>
    <source>
        <tissue evidence="3">Leaves</tissue>
    </source>
</reference>
<dbReference type="InterPro" id="IPR001563">
    <property type="entry name" value="Peptidase_S10"/>
</dbReference>
<dbReference type="PANTHER" id="PTHR11802:SF400">
    <property type="entry name" value="SERINE CARBOXYPEPTIDASE-LIKE PROTEIN"/>
    <property type="match status" value="1"/>
</dbReference>
<dbReference type="Pfam" id="PF00450">
    <property type="entry name" value="Peptidase_S10"/>
    <property type="match status" value="1"/>
</dbReference>
<comment type="similarity">
    <text evidence="1">Belongs to the peptidase S10 family.</text>
</comment>
<keyword evidence="2" id="KW-0732">Signal</keyword>
<keyword evidence="4" id="KW-1185">Reference proteome</keyword>
<name>A0ABU6Y3P5_9FABA</name>
<evidence type="ECO:0000313" key="3">
    <source>
        <dbReference type="EMBL" id="MED6204634.1"/>
    </source>
</evidence>
<evidence type="ECO:0000313" key="4">
    <source>
        <dbReference type="Proteomes" id="UP001341840"/>
    </source>
</evidence>
<evidence type="ECO:0000256" key="1">
    <source>
        <dbReference type="ARBA" id="ARBA00009431"/>
    </source>
</evidence>
<sequence>MKVQWVSSICTGKFFMFVLLLTLLFIDNGSCSGDIVKTLPGFQGPLPFKLETGYIGVEYTELFYYFFESTGKPQIDPLILYLIGGPGCSALNGVFYQSGPLAFNETDYSGGLPQLILRGHTWTKSASIIYPDVPVGTGYSYATTQQSYLLSDTITVRHIMKFLRKWLIEHPKFITNRFYIATDSYSGVFAPILAQQILDDNAAGILPNIELIGYISGSPHCDVAKQVNAKVPLAHNLALISDKLYETAKENCNGWYYDVDISDAKCMESLEPIHECLTDIYESNVIEPDCAVISPKPGDNELARRALMEAQQGQRFLPKSLRQKSSDQWHCKIFAYLLSYIWANDKSVQDALHVREGTFDRWTRCNLSLIEEYIGDVENAVPYHKNLTTTGLQILLYTGDHDLVVPHIATEDWVSSLNITVDDSWAPWFVEAQVAGYKVIYSNTGYRLTYATLKGAGHSPTEYQNERCFQMFERWIHFYPL</sequence>
<dbReference type="Gene3D" id="3.40.50.12670">
    <property type="match status" value="1"/>
</dbReference>
<dbReference type="InterPro" id="IPR029058">
    <property type="entry name" value="AB_hydrolase_fold"/>
</dbReference>